<dbReference type="Gene3D" id="3.20.20.140">
    <property type="entry name" value="Metal-dependent hydrolases"/>
    <property type="match status" value="1"/>
</dbReference>
<proteinExistence type="predicted"/>
<organism evidence="2">
    <name type="scientific">marine metagenome</name>
    <dbReference type="NCBI Taxonomy" id="408172"/>
    <lineage>
        <taxon>unclassified sequences</taxon>
        <taxon>metagenomes</taxon>
        <taxon>ecological metagenomes</taxon>
    </lineage>
</organism>
<sequence>MTRDFVHLRVHSEYSLSDGMVRIKSLVAQCLEQSMPAIAVTDSNNLFALIKFYNAAQRSGVKPIVASDVWVVGDHTNEEAAPLVLIARNDQGYRNLCELISRSYTEGQSMGVACLKRGWIADQAEGLIALSGGRD</sequence>
<dbReference type="GO" id="GO:0006260">
    <property type="term" value="P:DNA replication"/>
    <property type="evidence" value="ECO:0007669"/>
    <property type="project" value="InterPro"/>
</dbReference>
<reference evidence="2" key="1">
    <citation type="submission" date="2018-05" db="EMBL/GenBank/DDBJ databases">
        <authorList>
            <person name="Lanie J.A."/>
            <person name="Ng W.-L."/>
            <person name="Kazmierczak K.M."/>
            <person name="Andrzejewski T.M."/>
            <person name="Davidsen T.M."/>
            <person name="Wayne K.J."/>
            <person name="Tettelin H."/>
            <person name="Glass J.I."/>
            <person name="Rusch D."/>
            <person name="Podicherti R."/>
            <person name="Tsui H.-C.T."/>
            <person name="Winkler M.E."/>
        </authorList>
    </citation>
    <scope>NUCLEOTIDE SEQUENCE</scope>
</reference>
<evidence type="ECO:0000259" key="1">
    <source>
        <dbReference type="SMART" id="SM00481"/>
    </source>
</evidence>
<evidence type="ECO:0000313" key="2">
    <source>
        <dbReference type="EMBL" id="SVD24722.1"/>
    </source>
</evidence>
<dbReference type="SUPFAM" id="SSF89550">
    <property type="entry name" value="PHP domain-like"/>
    <property type="match status" value="1"/>
</dbReference>
<dbReference type="InterPro" id="IPR016195">
    <property type="entry name" value="Pol/histidinol_Pase-like"/>
</dbReference>
<gene>
    <name evidence="2" type="ORF">METZ01_LOCUS377576</name>
</gene>
<accession>A0A382TSL9</accession>
<dbReference type="EMBL" id="UINC01138644">
    <property type="protein sequence ID" value="SVD24722.1"/>
    <property type="molecule type" value="Genomic_DNA"/>
</dbReference>
<dbReference type="SMART" id="SM00481">
    <property type="entry name" value="POLIIIAc"/>
    <property type="match status" value="1"/>
</dbReference>
<feature type="domain" description="Polymerase/histidinol phosphatase N-terminal" evidence="1">
    <location>
        <begin position="6"/>
        <end position="73"/>
    </location>
</feature>
<dbReference type="PANTHER" id="PTHR32294">
    <property type="entry name" value="DNA POLYMERASE III SUBUNIT ALPHA"/>
    <property type="match status" value="1"/>
</dbReference>
<protein>
    <recommendedName>
        <fullName evidence="1">Polymerase/histidinol phosphatase N-terminal domain-containing protein</fullName>
    </recommendedName>
</protein>
<dbReference type="InterPro" id="IPR004013">
    <property type="entry name" value="PHP_dom"/>
</dbReference>
<dbReference type="InterPro" id="IPR003141">
    <property type="entry name" value="Pol/His_phosphatase_N"/>
</dbReference>
<dbReference type="AlphaFoldDB" id="A0A382TSL9"/>
<dbReference type="Pfam" id="PF02811">
    <property type="entry name" value="PHP"/>
    <property type="match status" value="1"/>
</dbReference>
<dbReference type="InterPro" id="IPR004805">
    <property type="entry name" value="DnaE2/DnaE/PolC"/>
</dbReference>
<feature type="non-terminal residue" evidence="2">
    <location>
        <position position="135"/>
    </location>
</feature>
<dbReference type="GO" id="GO:0008408">
    <property type="term" value="F:3'-5' exonuclease activity"/>
    <property type="evidence" value="ECO:0007669"/>
    <property type="project" value="InterPro"/>
</dbReference>
<dbReference type="PANTHER" id="PTHR32294:SF0">
    <property type="entry name" value="DNA POLYMERASE III SUBUNIT ALPHA"/>
    <property type="match status" value="1"/>
</dbReference>
<name>A0A382TSL9_9ZZZZ</name>